<gene>
    <name evidence="5" type="ORF">K1X15_07210</name>
</gene>
<accession>A0ABX8WJ67</accession>
<sequence>MPTTITAAVVAKAKADARPGSKRYEVSDARAKGLVLRVGPSGAVWQFRFAVNGKDTRLALGDIETWTIAEARDIVGRGQAMLRDRSGMPDAKWIERLLVRTGKIAEATMAPAPERPRDVFKWSFEQGRAEFLGEMKRTKSPITAADYRQKICAAEFEPFLKRPLPTITRAEMAGVVGKIHRSGRETHAANTARVVSAMWSWLEKDQQIDAAGVTPGVMRGLKAPERTRRPSKRMVADPTLEDLGRIIAIARSGAIDPIIGCAVELVVWTAQRRRAVASPMIEDFRALNGDEEGLWYVYADDRKRSDGEAHVVPLPASAWACVKRAMAIVEAAWHRRLDDDPDASKPEYLFPQTRARRRGMPLTHLDPSTLTHAMGFMPGVENSPHDVRRIFGTYGERVLGWSRLSSKMILDHSEGGLRTDVTGKHYSLHDGTHEKWPIMRKWAAAVEEDVARAVEGLEPIDELKGAIAERRYKGSGLRMLAAE</sequence>
<dbReference type="Proteomes" id="UP000825799">
    <property type="component" value="Chromosome"/>
</dbReference>
<dbReference type="Gene3D" id="3.30.160.390">
    <property type="entry name" value="Integrase, DNA-binding domain"/>
    <property type="match status" value="1"/>
</dbReference>
<dbReference type="SUPFAM" id="SSF56349">
    <property type="entry name" value="DNA breaking-rejoining enzymes"/>
    <property type="match status" value="1"/>
</dbReference>
<keyword evidence="2" id="KW-0229">DNA integration</keyword>
<keyword evidence="6" id="KW-1185">Reference proteome</keyword>
<protein>
    <submittedName>
        <fullName evidence="5">Integrase family protein</fullName>
    </submittedName>
</protein>
<dbReference type="Gene3D" id="1.10.443.10">
    <property type="entry name" value="Intergrase catalytic core"/>
    <property type="match status" value="1"/>
</dbReference>
<name>A0ABX8WJ67_9HYPH</name>
<dbReference type="InterPro" id="IPR038488">
    <property type="entry name" value="Integrase_DNA-bd_sf"/>
</dbReference>
<feature type="domain" description="Integrase DNA-binding" evidence="4">
    <location>
        <begin position="6"/>
        <end position="81"/>
    </location>
</feature>
<comment type="similarity">
    <text evidence="1">Belongs to the 'phage' integrase family.</text>
</comment>
<dbReference type="RefSeq" id="WP_220306809.1">
    <property type="nucleotide sequence ID" value="NZ_CP080590.1"/>
</dbReference>
<organism evidence="5 6">
    <name type="scientific">Devosia salina</name>
    <dbReference type="NCBI Taxonomy" id="2860336"/>
    <lineage>
        <taxon>Bacteria</taxon>
        <taxon>Pseudomonadati</taxon>
        <taxon>Pseudomonadota</taxon>
        <taxon>Alphaproteobacteria</taxon>
        <taxon>Hyphomicrobiales</taxon>
        <taxon>Devosiaceae</taxon>
        <taxon>Devosia</taxon>
    </lineage>
</organism>
<reference evidence="5 6" key="1">
    <citation type="submission" date="2021-08" db="EMBL/GenBank/DDBJ databases">
        <title>Devosia salina sp. nov., isolated from the South China Sea sediment.</title>
        <authorList>
            <person name="Zhou Z."/>
        </authorList>
    </citation>
    <scope>NUCLEOTIDE SEQUENCE [LARGE SCALE GENOMIC DNA]</scope>
    <source>
        <strain evidence="5 6">SCS-3</strain>
    </source>
</reference>
<proteinExistence type="inferred from homology"/>
<dbReference type="InterPro" id="IPR025166">
    <property type="entry name" value="Integrase_DNA_bind_dom"/>
</dbReference>
<dbReference type="InterPro" id="IPR013762">
    <property type="entry name" value="Integrase-like_cat_sf"/>
</dbReference>
<evidence type="ECO:0000259" key="4">
    <source>
        <dbReference type="Pfam" id="PF13356"/>
    </source>
</evidence>
<dbReference type="Pfam" id="PF13356">
    <property type="entry name" value="Arm-DNA-bind_3"/>
    <property type="match status" value="1"/>
</dbReference>
<dbReference type="PANTHER" id="PTHR30629">
    <property type="entry name" value="PROPHAGE INTEGRASE"/>
    <property type="match status" value="1"/>
</dbReference>
<evidence type="ECO:0000256" key="1">
    <source>
        <dbReference type="ARBA" id="ARBA00008857"/>
    </source>
</evidence>
<dbReference type="InterPro" id="IPR050808">
    <property type="entry name" value="Phage_Integrase"/>
</dbReference>
<keyword evidence="3" id="KW-0233">DNA recombination</keyword>
<dbReference type="EMBL" id="CP080590">
    <property type="protein sequence ID" value="QYO78330.1"/>
    <property type="molecule type" value="Genomic_DNA"/>
</dbReference>
<dbReference type="InterPro" id="IPR011010">
    <property type="entry name" value="DNA_brk_join_enz"/>
</dbReference>
<dbReference type="PANTHER" id="PTHR30629:SF2">
    <property type="entry name" value="PROPHAGE INTEGRASE INTS-RELATED"/>
    <property type="match status" value="1"/>
</dbReference>
<evidence type="ECO:0000313" key="6">
    <source>
        <dbReference type="Proteomes" id="UP000825799"/>
    </source>
</evidence>
<evidence type="ECO:0000256" key="3">
    <source>
        <dbReference type="ARBA" id="ARBA00023172"/>
    </source>
</evidence>
<evidence type="ECO:0000256" key="2">
    <source>
        <dbReference type="ARBA" id="ARBA00022908"/>
    </source>
</evidence>
<evidence type="ECO:0000313" key="5">
    <source>
        <dbReference type="EMBL" id="QYO78330.1"/>
    </source>
</evidence>